<dbReference type="EMBL" id="JBIRXV010000001">
    <property type="protein sequence ID" value="MFI2319455.1"/>
    <property type="molecule type" value="Genomic_DNA"/>
</dbReference>
<sequence length="124" mass="13990">MTKERRRRVLTVGEQQYLWKTYHQHVEGCEEVLRLRPRGSVAGLTLVFRPDGQRHVPDGWPSAAGDIWIGDRLLNLNMPGVVRAFIDAAVDAGWMAEARTIGRRNGWDLFDDAYARSANGLSSL</sequence>
<comment type="caution">
    <text evidence="1">The sequence shown here is derived from an EMBL/GenBank/DDBJ whole genome shotgun (WGS) entry which is preliminary data.</text>
</comment>
<evidence type="ECO:0008006" key="3">
    <source>
        <dbReference type="Google" id="ProtNLM"/>
    </source>
</evidence>
<reference evidence="1 2" key="1">
    <citation type="submission" date="2024-10" db="EMBL/GenBank/DDBJ databases">
        <title>The Natural Products Discovery Center: Release of the First 8490 Sequenced Strains for Exploring Actinobacteria Biosynthetic Diversity.</title>
        <authorList>
            <person name="Kalkreuter E."/>
            <person name="Kautsar S.A."/>
            <person name="Yang D."/>
            <person name="Bader C.D."/>
            <person name="Teijaro C.N."/>
            <person name="Fluegel L."/>
            <person name="Davis C.M."/>
            <person name="Simpson J.R."/>
            <person name="Lauterbach L."/>
            <person name="Steele A.D."/>
            <person name="Gui C."/>
            <person name="Meng S."/>
            <person name="Li G."/>
            <person name="Viehrig K."/>
            <person name="Ye F."/>
            <person name="Su P."/>
            <person name="Kiefer A.F."/>
            <person name="Nichols A."/>
            <person name="Cepeda A.J."/>
            <person name="Yan W."/>
            <person name="Fan B."/>
            <person name="Jiang Y."/>
            <person name="Adhikari A."/>
            <person name="Zheng C.-J."/>
            <person name="Schuster L."/>
            <person name="Cowan T.M."/>
            <person name="Smanski M.J."/>
            <person name="Chevrette M.G."/>
            <person name="De Carvalho L.P.S."/>
            <person name="Shen B."/>
        </authorList>
    </citation>
    <scope>NUCLEOTIDE SEQUENCE [LARGE SCALE GENOMIC DNA]</scope>
    <source>
        <strain evidence="1 2">NPDC019626</strain>
    </source>
</reference>
<evidence type="ECO:0000313" key="2">
    <source>
        <dbReference type="Proteomes" id="UP001611450"/>
    </source>
</evidence>
<protein>
    <recommendedName>
        <fullName evidence="3">Immunity protein 53 of polymorphic toxin system</fullName>
    </recommendedName>
</protein>
<gene>
    <name evidence="1" type="ORF">ACH47G_03130</name>
</gene>
<dbReference type="RefSeq" id="WP_396945763.1">
    <property type="nucleotide sequence ID" value="NZ_JBIRXV010000001.1"/>
</dbReference>
<evidence type="ECO:0000313" key="1">
    <source>
        <dbReference type="EMBL" id="MFI2319455.1"/>
    </source>
</evidence>
<keyword evidence="2" id="KW-1185">Reference proteome</keyword>
<accession>A0ABW7W8Y8</accession>
<proteinExistence type="predicted"/>
<name>A0ABW7W8Y8_9NOCA</name>
<organism evidence="1 2">
    <name type="scientific">Nocardia beijingensis</name>
    <dbReference type="NCBI Taxonomy" id="95162"/>
    <lineage>
        <taxon>Bacteria</taxon>
        <taxon>Bacillati</taxon>
        <taxon>Actinomycetota</taxon>
        <taxon>Actinomycetes</taxon>
        <taxon>Mycobacteriales</taxon>
        <taxon>Nocardiaceae</taxon>
        <taxon>Nocardia</taxon>
    </lineage>
</organism>
<dbReference type="Proteomes" id="UP001611450">
    <property type="component" value="Unassembled WGS sequence"/>
</dbReference>